<keyword evidence="3" id="KW-1003">Cell membrane</keyword>
<organism evidence="9 10">
    <name type="scientific">Paenibacillus allorhizosphaerae</name>
    <dbReference type="NCBI Taxonomy" id="2849866"/>
    <lineage>
        <taxon>Bacteria</taxon>
        <taxon>Bacillati</taxon>
        <taxon>Bacillota</taxon>
        <taxon>Bacilli</taxon>
        <taxon>Bacillales</taxon>
        <taxon>Paenibacillaceae</taxon>
        <taxon>Paenibacillus</taxon>
    </lineage>
</organism>
<evidence type="ECO:0000256" key="4">
    <source>
        <dbReference type="ARBA" id="ARBA00022692"/>
    </source>
</evidence>
<name>A0ABM8VQW8_9BACL</name>
<sequence>MEQQGIKLAYLLTVVNASIIGLSFLFTKMALEYANPIDTLAFRFALSFAVMTIPVLLGRVRLHYRGKPLYKALLLAVTYPLGFFTFQTFGLQHATSSEGGILYAFTPVLTMLLAFIFLKEATTVRQRLSIFLSVFGVLFIFVMKGSSIDWTNVTGMFLLFLSCLAFAGYNVLARSLLRTFSPAEITYMMLGIGFVTFFAVSLASHAAAGTLDLLVAPLASGPFLVSIVYLGVLSSLVTALTANYALSKMEASKMSVFSNLSTIVSIAVGAMFLGEDITLYHLIGSALIIVGVTGANLSLGRKKIKQGSLHSDRIKA</sequence>
<comment type="caution">
    <text evidence="9">The sequence shown here is derived from an EMBL/GenBank/DDBJ whole genome shotgun (WGS) entry which is preliminary data.</text>
</comment>
<accession>A0ABM8VQW8</accession>
<evidence type="ECO:0000313" key="9">
    <source>
        <dbReference type="EMBL" id="CAG7654725.1"/>
    </source>
</evidence>
<protein>
    <recommendedName>
        <fullName evidence="8">EamA domain-containing protein</fullName>
    </recommendedName>
</protein>
<feature type="transmembrane region" description="Helical" evidence="7">
    <location>
        <begin position="279"/>
        <end position="299"/>
    </location>
</feature>
<feature type="transmembrane region" description="Helical" evidence="7">
    <location>
        <begin position="130"/>
        <end position="148"/>
    </location>
</feature>
<feature type="transmembrane region" description="Helical" evidence="7">
    <location>
        <begin position="101"/>
        <end position="118"/>
    </location>
</feature>
<proteinExistence type="inferred from homology"/>
<dbReference type="EMBL" id="CAJVCE010000023">
    <property type="protein sequence ID" value="CAG7654725.1"/>
    <property type="molecule type" value="Genomic_DNA"/>
</dbReference>
<dbReference type="Proteomes" id="UP000730618">
    <property type="component" value="Unassembled WGS sequence"/>
</dbReference>
<dbReference type="InterPro" id="IPR000620">
    <property type="entry name" value="EamA_dom"/>
</dbReference>
<keyword evidence="6 7" id="KW-0472">Membrane</keyword>
<feature type="domain" description="EamA" evidence="8">
    <location>
        <begin position="154"/>
        <end position="294"/>
    </location>
</feature>
<evidence type="ECO:0000256" key="6">
    <source>
        <dbReference type="ARBA" id="ARBA00023136"/>
    </source>
</evidence>
<evidence type="ECO:0000256" key="5">
    <source>
        <dbReference type="ARBA" id="ARBA00022989"/>
    </source>
</evidence>
<keyword evidence="5 7" id="KW-1133">Transmembrane helix</keyword>
<gene>
    <name evidence="9" type="ORF">PAECIP111802_05852</name>
</gene>
<feature type="transmembrane region" description="Helical" evidence="7">
    <location>
        <begin position="69"/>
        <end position="89"/>
    </location>
</feature>
<keyword evidence="4 7" id="KW-0812">Transmembrane</keyword>
<feature type="transmembrane region" description="Helical" evidence="7">
    <location>
        <begin position="223"/>
        <end position="244"/>
    </location>
</feature>
<evidence type="ECO:0000256" key="3">
    <source>
        <dbReference type="ARBA" id="ARBA00022475"/>
    </source>
</evidence>
<evidence type="ECO:0000259" key="8">
    <source>
        <dbReference type="Pfam" id="PF00892"/>
    </source>
</evidence>
<feature type="transmembrane region" description="Helical" evidence="7">
    <location>
        <begin position="185"/>
        <end position="203"/>
    </location>
</feature>
<comment type="subcellular location">
    <subcellularLocation>
        <location evidence="1">Cell membrane</location>
        <topology evidence="1">Multi-pass membrane protein</topology>
    </subcellularLocation>
</comment>
<keyword evidence="10" id="KW-1185">Reference proteome</keyword>
<evidence type="ECO:0000313" key="10">
    <source>
        <dbReference type="Proteomes" id="UP000730618"/>
    </source>
</evidence>
<feature type="transmembrane region" description="Helical" evidence="7">
    <location>
        <begin position="7"/>
        <end position="27"/>
    </location>
</feature>
<evidence type="ECO:0000256" key="2">
    <source>
        <dbReference type="ARBA" id="ARBA00007362"/>
    </source>
</evidence>
<dbReference type="PANTHER" id="PTHR32322:SF18">
    <property type="entry name" value="S-ADENOSYLMETHIONINE_S-ADENOSYLHOMOCYSTEINE TRANSPORTER"/>
    <property type="match status" value="1"/>
</dbReference>
<comment type="similarity">
    <text evidence="2">Belongs to the EamA transporter family.</text>
</comment>
<evidence type="ECO:0000256" key="1">
    <source>
        <dbReference type="ARBA" id="ARBA00004651"/>
    </source>
</evidence>
<dbReference type="Pfam" id="PF00892">
    <property type="entry name" value="EamA"/>
    <property type="match status" value="2"/>
</dbReference>
<dbReference type="RefSeq" id="WP_218102054.1">
    <property type="nucleotide sequence ID" value="NZ_CAJVCE010000023.1"/>
</dbReference>
<feature type="domain" description="EamA" evidence="8">
    <location>
        <begin position="8"/>
        <end position="141"/>
    </location>
</feature>
<dbReference type="InterPro" id="IPR050638">
    <property type="entry name" value="AA-Vitamin_Transporters"/>
</dbReference>
<feature type="transmembrane region" description="Helical" evidence="7">
    <location>
        <begin position="39"/>
        <end position="57"/>
    </location>
</feature>
<evidence type="ECO:0000256" key="7">
    <source>
        <dbReference type="SAM" id="Phobius"/>
    </source>
</evidence>
<dbReference type="PANTHER" id="PTHR32322">
    <property type="entry name" value="INNER MEMBRANE TRANSPORTER"/>
    <property type="match status" value="1"/>
</dbReference>
<feature type="transmembrane region" description="Helical" evidence="7">
    <location>
        <begin position="256"/>
        <end position="273"/>
    </location>
</feature>
<reference evidence="9 10" key="1">
    <citation type="submission" date="2021-06" db="EMBL/GenBank/DDBJ databases">
        <authorList>
            <person name="Criscuolo A."/>
        </authorList>
    </citation>
    <scope>NUCLEOTIDE SEQUENCE [LARGE SCALE GENOMIC DNA]</scope>
    <source>
        <strain evidence="10">CIP 111802</strain>
    </source>
</reference>
<feature type="transmembrane region" description="Helical" evidence="7">
    <location>
        <begin position="154"/>
        <end position="173"/>
    </location>
</feature>